<dbReference type="AlphaFoldDB" id="A0A517Y6X7"/>
<protein>
    <submittedName>
        <fullName evidence="2">Uncharacterized protein</fullName>
    </submittedName>
</protein>
<evidence type="ECO:0000313" key="3">
    <source>
        <dbReference type="Proteomes" id="UP000315017"/>
    </source>
</evidence>
<evidence type="ECO:0000313" key="2">
    <source>
        <dbReference type="EMBL" id="QDU25892.1"/>
    </source>
</evidence>
<accession>A0A517Y6X7</accession>
<name>A0A517Y6X7_9BACT</name>
<keyword evidence="3" id="KW-1185">Reference proteome</keyword>
<organism evidence="2 3">
    <name type="scientific">Anatilimnocola aggregata</name>
    <dbReference type="NCBI Taxonomy" id="2528021"/>
    <lineage>
        <taxon>Bacteria</taxon>
        <taxon>Pseudomonadati</taxon>
        <taxon>Planctomycetota</taxon>
        <taxon>Planctomycetia</taxon>
        <taxon>Pirellulales</taxon>
        <taxon>Pirellulaceae</taxon>
        <taxon>Anatilimnocola</taxon>
    </lineage>
</organism>
<reference evidence="2 3" key="1">
    <citation type="submission" date="2019-02" db="EMBL/GenBank/DDBJ databases">
        <title>Deep-cultivation of Planctomycetes and their phenomic and genomic characterization uncovers novel biology.</title>
        <authorList>
            <person name="Wiegand S."/>
            <person name="Jogler M."/>
            <person name="Boedeker C."/>
            <person name="Pinto D."/>
            <person name="Vollmers J."/>
            <person name="Rivas-Marin E."/>
            <person name="Kohn T."/>
            <person name="Peeters S.H."/>
            <person name="Heuer A."/>
            <person name="Rast P."/>
            <person name="Oberbeckmann S."/>
            <person name="Bunk B."/>
            <person name="Jeske O."/>
            <person name="Meyerdierks A."/>
            <person name="Storesund J.E."/>
            <person name="Kallscheuer N."/>
            <person name="Luecker S."/>
            <person name="Lage O.M."/>
            <person name="Pohl T."/>
            <person name="Merkel B.J."/>
            <person name="Hornburger P."/>
            <person name="Mueller R.-W."/>
            <person name="Bruemmer F."/>
            <person name="Labrenz M."/>
            <person name="Spormann A.M."/>
            <person name="Op den Camp H."/>
            <person name="Overmann J."/>
            <person name="Amann R."/>
            <person name="Jetten M.S.M."/>
            <person name="Mascher T."/>
            <person name="Medema M.H."/>
            <person name="Devos D.P."/>
            <person name="Kaster A.-K."/>
            <person name="Ovreas L."/>
            <person name="Rohde M."/>
            <person name="Galperin M.Y."/>
            <person name="Jogler C."/>
        </authorList>
    </citation>
    <scope>NUCLEOTIDE SEQUENCE [LARGE SCALE GENOMIC DNA]</scope>
    <source>
        <strain evidence="2 3">ETA_A8</strain>
    </source>
</reference>
<feature type="compositionally biased region" description="Low complexity" evidence="1">
    <location>
        <begin position="54"/>
        <end position="72"/>
    </location>
</feature>
<dbReference type="KEGG" id="aagg:ETAA8_09640"/>
<dbReference type="EMBL" id="CP036274">
    <property type="protein sequence ID" value="QDU25892.1"/>
    <property type="molecule type" value="Genomic_DNA"/>
</dbReference>
<feature type="region of interest" description="Disordered" evidence="1">
    <location>
        <begin position="46"/>
        <end position="72"/>
    </location>
</feature>
<dbReference type="Proteomes" id="UP000315017">
    <property type="component" value="Chromosome"/>
</dbReference>
<proteinExistence type="predicted"/>
<gene>
    <name evidence="2" type="ORF">ETAA8_09640</name>
</gene>
<evidence type="ECO:0000256" key="1">
    <source>
        <dbReference type="SAM" id="MobiDB-lite"/>
    </source>
</evidence>
<sequence>MGVIVCRFSISAMIGSAVTRNRLMPLRGADLLAVACAAFVPRPTVPERAPGSPPNSASAASPSSFPKPKSSNSRTFRAAFKHTFTTFASCSRASRLQLPVLPSPFSRASKRRATVGQTIGLHFGRLGAGPVSPSVFSPGDAMLAREIAAHRLVPIGDLPADGAYRILATGSLAGAAQEPAPSEGSVSGST</sequence>